<dbReference type="SUPFAM" id="SSF53955">
    <property type="entry name" value="Lysozyme-like"/>
    <property type="match status" value="1"/>
</dbReference>
<evidence type="ECO:0000313" key="4">
    <source>
        <dbReference type="Proteomes" id="UP000219271"/>
    </source>
</evidence>
<dbReference type="InterPro" id="IPR008258">
    <property type="entry name" value="Transglycosylase_SLT_dom_1"/>
</dbReference>
<reference evidence="4" key="1">
    <citation type="submission" date="2017-09" db="EMBL/GenBank/DDBJ databases">
        <authorList>
            <person name="Varghese N."/>
            <person name="Submissions S."/>
        </authorList>
    </citation>
    <scope>NUCLEOTIDE SEQUENCE [LARGE SCALE GENOMIC DNA]</scope>
    <source>
        <strain evidence="4">JKS000234</strain>
    </source>
</reference>
<dbReference type="Pfam" id="PF01464">
    <property type="entry name" value="SLT"/>
    <property type="match status" value="1"/>
</dbReference>
<dbReference type="Proteomes" id="UP000219271">
    <property type="component" value="Unassembled WGS sequence"/>
</dbReference>
<dbReference type="OrthoDB" id="6839175at2"/>
<proteinExistence type="predicted"/>
<evidence type="ECO:0000259" key="2">
    <source>
        <dbReference type="Pfam" id="PF01464"/>
    </source>
</evidence>
<feature type="region of interest" description="Disordered" evidence="1">
    <location>
        <begin position="195"/>
        <end position="215"/>
    </location>
</feature>
<dbReference type="RefSeq" id="WP_097097514.1">
    <property type="nucleotide sequence ID" value="NZ_OCMY01000001.1"/>
</dbReference>
<dbReference type="AlphaFoldDB" id="A0A286C049"/>
<feature type="compositionally biased region" description="Polar residues" evidence="1">
    <location>
        <begin position="30"/>
        <end position="42"/>
    </location>
</feature>
<keyword evidence="4" id="KW-1185">Reference proteome</keyword>
<dbReference type="InterPro" id="IPR023346">
    <property type="entry name" value="Lysozyme-like_dom_sf"/>
</dbReference>
<name>A0A286C049_9GAMM</name>
<evidence type="ECO:0000256" key="1">
    <source>
        <dbReference type="SAM" id="MobiDB-lite"/>
    </source>
</evidence>
<accession>A0A286C049</accession>
<dbReference type="Gene3D" id="1.10.530.10">
    <property type="match status" value="1"/>
</dbReference>
<feature type="region of interest" description="Disordered" evidence="1">
    <location>
        <begin position="22"/>
        <end position="74"/>
    </location>
</feature>
<evidence type="ECO:0000313" key="3">
    <source>
        <dbReference type="EMBL" id="SOD39747.1"/>
    </source>
</evidence>
<protein>
    <submittedName>
        <fullName evidence="3">Transglycosylase SLT domain-containing protein</fullName>
    </submittedName>
</protein>
<dbReference type="EMBL" id="OCMY01000001">
    <property type="protein sequence ID" value="SOD39747.1"/>
    <property type="molecule type" value="Genomic_DNA"/>
</dbReference>
<dbReference type="CDD" id="cd00254">
    <property type="entry name" value="LT-like"/>
    <property type="match status" value="1"/>
</dbReference>
<feature type="compositionally biased region" description="Low complexity" evidence="1">
    <location>
        <begin position="59"/>
        <end position="74"/>
    </location>
</feature>
<sequence length="302" mass="31985">MNISQTNSDYSHSGIDDNQLRLAEPPMMNQPPSQTTNAQGGTLSYGDATIQSPFNPVLSGQNSSSLQSSMSQGSSQSQGMMVTIEQYFIQFLQQLQALLGMSSGQTQPSSSPLPSLSSDAGSMLPTLPTSLQGLNQTPAVRLVSTGTTNTDTSMNTSDPDLQKLIDKFGTDYQAASQATGVPAKLLIAQTMQESGGDVNATSTNPGNGKTDTGMNQINPDTYAAMRAEHPDKLGANISDPKNQIMCAALMLQEGKQKFGSYDAALRAYNSGDDQVDVKNLSNVTLGDPNYVNEVNGYASKFN</sequence>
<gene>
    <name evidence="3" type="ORF">SAMN06273570_4201</name>
</gene>
<organism evidence="3 4">
    <name type="scientific">Candidatus Pantoea floridensis</name>
    <dbReference type="NCBI Taxonomy" id="1938870"/>
    <lineage>
        <taxon>Bacteria</taxon>
        <taxon>Pseudomonadati</taxon>
        <taxon>Pseudomonadota</taxon>
        <taxon>Gammaproteobacteria</taxon>
        <taxon>Enterobacterales</taxon>
        <taxon>Erwiniaceae</taxon>
        <taxon>Pantoea</taxon>
    </lineage>
</organism>
<feature type="domain" description="Transglycosylase SLT" evidence="2">
    <location>
        <begin position="173"/>
        <end position="278"/>
    </location>
</feature>